<gene>
    <name evidence="5" type="ORF">FLJC2902T_11710</name>
</gene>
<sequence length="553" mass="59688">MIKKLLFLLLVGNVSFAQLTDPNPTDNWAVSQIGSNSLLDNPYTLLYGPDGYLWITERANGEISRFNASSGAQDLLVDITAVYSTAGQDGLMGMALHPQLGQGTGNDYVYVAYTYNSSGRKLRISRFTYSITGNNGVLGSEMTLLQGLPASNDHNSGRLVIGPDLKLYYSIGDQGNNQFGNACTSIKAQVLPVSPTDYSAYQGKILRINLDGSVPADNPTLSGVVSHVYSYGHRNAQGLVFGSNGKLYASEHGPKSDDELNTIESGKNYGWPHIAGYNDNMAYTYCNWSTASPCNSGNFSDHNCPATVTPALESSWAAPVNYKNPIATWGTVDNSYNFQAGCGFVCWPTVGPSGMRLYEYNLIPGWGTSVLSTTLKRGRIYRATLSADGESVMPIANPEPDGTNDDFEELWYTQNRYRDIVAAPDGITFYIITDSSGSTSGPSNNNSISISNPGIIIKVQYTGTVLGNSDFRLAQALQLVPNPATTTFKLSTNDQSTVVTNVKILDVNGRLVKEIQAPVVNQPISVEELSKGMYLVNVSDANGFSVSKKLVVK</sequence>
<feature type="domain" description="Glucose/Sorbosone dehydrogenase" evidence="3">
    <location>
        <begin position="347"/>
        <end position="437"/>
    </location>
</feature>
<evidence type="ECO:0000259" key="3">
    <source>
        <dbReference type="Pfam" id="PF07995"/>
    </source>
</evidence>
<protein>
    <submittedName>
        <fullName evidence="5">Quinoprotein glucose dehydrogenase</fullName>
    </submittedName>
</protein>
<dbReference type="NCBIfam" id="TIGR04183">
    <property type="entry name" value="Por_Secre_tail"/>
    <property type="match status" value="1"/>
</dbReference>
<dbReference type="EMBL" id="AVGG01000003">
    <property type="protein sequence ID" value="ESU29130.1"/>
    <property type="molecule type" value="Genomic_DNA"/>
</dbReference>
<dbReference type="eggNOG" id="COG2133">
    <property type="taxonomic scope" value="Bacteria"/>
</dbReference>
<evidence type="ECO:0000313" key="6">
    <source>
        <dbReference type="Proteomes" id="UP000018004"/>
    </source>
</evidence>
<dbReference type="Pfam" id="PF07995">
    <property type="entry name" value="GSDH"/>
    <property type="match status" value="2"/>
</dbReference>
<dbReference type="InterPro" id="IPR011042">
    <property type="entry name" value="6-blade_b-propeller_TolB-like"/>
</dbReference>
<dbReference type="Proteomes" id="UP000018004">
    <property type="component" value="Unassembled WGS sequence"/>
</dbReference>
<keyword evidence="6" id="KW-1185">Reference proteome</keyword>
<keyword evidence="1 2" id="KW-0732">Signal</keyword>
<dbReference type="PATRIC" id="fig|1341181.4.peg.1158"/>
<dbReference type="InterPro" id="IPR012938">
    <property type="entry name" value="Glc/Sorbosone_DH"/>
</dbReference>
<dbReference type="AlphaFoldDB" id="V6SXJ4"/>
<comment type="caution">
    <text evidence="5">The sequence shown here is derived from an EMBL/GenBank/DDBJ whole genome shotgun (WGS) entry which is preliminary data.</text>
</comment>
<dbReference type="SUPFAM" id="SSF50952">
    <property type="entry name" value="Soluble quinoprotein glucose dehydrogenase"/>
    <property type="match status" value="1"/>
</dbReference>
<dbReference type="InterPro" id="IPR011041">
    <property type="entry name" value="Quinoprot_gluc/sorb_DH_b-prop"/>
</dbReference>
<proteinExistence type="predicted"/>
<dbReference type="PANTHER" id="PTHR19328">
    <property type="entry name" value="HEDGEHOG-INTERACTING PROTEIN"/>
    <property type="match status" value="1"/>
</dbReference>
<dbReference type="PANTHER" id="PTHR19328:SF13">
    <property type="entry name" value="HIPL1 PROTEIN"/>
    <property type="match status" value="1"/>
</dbReference>
<organism evidence="5 6">
    <name type="scientific">Flavobacterium limnosediminis JC2902</name>
    <dbReference type="NCBI Taxonomy" id="1341181"/>
    <lineage>
        <taxon>Bacteria</taxon>
        <taxon>Pseudomonadati</taxon>
        <taxon>Bacteroidota</taxon>
        <taxon>Flavobacteriia</taxon>
        <taxon>Flavobacteriales</taxon>
        <taxon>Flavobacteriaceae</taxon>
        <taxon>Flavobacterium</taxon>
    </lineage>
</organism>
<feature type="signal peptide" evidence="2">
    <location>
        <begin position="1"/>
        <end position="19"/>
    </location>
</feature>
<dbReference type="STRING" id="1341181.FLJC2902T_11710"/>
<dbReference type="InterPro" id="IPR019893">
    <property type="entry name" value="SndH-like"/>
</dbReference>
<dbReference type="Gene3D" id="2.120.10.30">
    <property type="entry name" value="TolB, C-terminal domain"/>
    <property type="match status" value="1"/>
</dbReference>
<dbReference type="OrthoDB" id="9770043at2"/>
<feature type="chain" id="PRO_5004751294" evidence="2">
    <location>
        <begin position="20"/>
        <end position="553"/>
    </location>
</feature>
<reference evidence="5 6" key="1">
    <citation type="submission" date="2013-08" db="EMBL/GenBank/DDBJ databases">
        <title>Flavobacterium limnosediminis JC2902 genome sequencing.</title>
        <authorList>
            <person name="Lee K."/>
            <person name="Yi H."/>
            <person name="Park S."/>
            <person name="Chun J."/>
        </authorList>
    </citation>
    <scope>NUCLEOTIDE SEQUENCE [LARGE SCALE GENOMIC DNA]</scope>
    <source>
        <strain evidence="5 6">JC2902</strain>
    </source>
</reference>
<feature type="domain" description="Secretion system C-terminal sorting" evidence="4">
    <location>
        <begin position="481"/>
        <end position="552"/>
    </location>
</feature>
<feature type="domain" description="Glucose/Sorbosone dehydrogenase" evidence="3">
    <location>
        <begin position="39"/>
        <end position="275"/>
    </location>
</feature>
<evidence type="ECO:0000256" key="2">
    <source>
        <dbReference type="SAM" id="SignalP"/>
    </source>
</evidence>
<accession>V6SXJ4</accession>
<dbReference type="NCBIfam" id="TIGR03606">
    <property type="entry name" value="non_repeat_PQQ"/>
    <property type="match status" value="1"/>
</dbReference>
<evidence type="ECO:0000256" key="1">
    <source>
        <dbReference type="ARBA" id="ARBA00022729"/>
    </source>
</evidence>
<dbReference type="Pfam" id="PF18962">
    <property type="entry name" value="Por_Secre_tail"/>
    <property type="match status" value="1"/>
</dbReference>
<name>V6SXJ4_9FLAO</name>
<dbReference type="RefSeq" id="WP_023578817.1">
    <property type="nucleotide sequence ID" value="NZ_AVGG01000003.1"/>
</dbReference>
<evidence type="ECO:0000313" key="5">
    <source>
        <dbReference type="EMBL" id="ESU29130.1"/>
    </source>
</evidence>
<dbReference type="InterPro" id="IPR026444">
    <property type="entry name" value="Secre_tail"/>
</dbReference>
<evidence type="ECO:0000259" key="4">
    <source>
        <dbReference type="Pfam" id="PF18962"/>
    </source>
</evidence>